<evidence type="ECO:0000259" key="2">
    <source>
        <dbReference type="PROSITE" id="PS50097"/>
    </source>
</evidence>
<evidence type="ECO:0000313" key="4">
    <source>
        <dbReference type="Proteomes" id="UP000266861"/>
    </source>
</evidence>
<feature type="domain" description="BTB" evidence="2">
    <location>
        <begin position="80"/>
        <end position="135"/>
    </location>
</feature>
<feature type="compositionally biased region" description="Basic residues" evidence="1">
    <location>
        <begin position="13"/>
        <end position="28"/>
    </location>
</feature>
<protein>
    <recommendedName>
        <fullName evidence="2">BTB domain-containing protein</fullName>
    </recommendedName>
</protein>
<name>A0A397JUN3_9GLOM</name>
<dbReference type="SUPFAM" id="SSF54695">
    <property type="entry name" value="POZ domain"/>
    <property type="match status" value="1"/>
</dbReference>
<dbReference type="Gene3D" id="3.30.710.10">
    <property type="entry name" value="Potassium Channel Kv1.1, Chain A"/>
    <property type="match status" value="1"/>
</dbReference>
<dbReference type="Proteomes" id="UP000266861">
    <property type="component" value="Unassembled WGS sequence"/>
</dbReference>
<feature type="compositionally biased region" description="Acidic residues" evidence="1">
    <location>
        <begin position="189"/>
        <end position="219"/>
    </location>
</feature>
<dbReference type="Pfam" id="PF00651">
    <property type="entry name" value="BTB"/>
    <property type="match status" value="1"/>
</dbReference>
<keyword evidence="4" id="KW-1185">Reference proteome</keyword>
<comment type="caution">
    <text evidence="3">The sequence shown here is derived from an EMBL/GenBank/DDBJ whole genome shotgun (WGS) entry which is preliminary data.</text>
</comment>
<dbReference type="STRING" id="1348612.A0A397JUN3"/>
<proteinExistence type="predicted"/>
<dbReference type="AlphaFoldDB" id="A0A397JUN3"/>
<dbReference type="CDD" id="cd18186">
    <property type="entry name" value="BTB_POZ_ZBTB_KLHL-like"/>
    <property type="match status" value="1"/>
</dbReference>
<gene>
    <name evidence="3" type="ORF">Glove_22g183</name>
</gene>
<dbReference type="InterPro" id="IPR000210">
    <property type="entry name" value="BTB/POZ_dom"/>
</dbReference>
<dbReference type="InterPro" id="IPR011333">
    <property type="entry name" value="SKP1/BTB/POZ_sf"/>
</dbReference>
<dbReference type="EMBL" id="PQFF01000020">
    <property type="protein sequence ID" value="RHZ88583.1"/>
    <property type="molecule type" value="Genomic_DNA"/>
</dbReference>
<feature type="region of interest" description="Disordered" evidence="1">
    <location>
        <begin position="1"/>
        <end position="35"/>
    </location>
</feature>
<evidence type="ECO:0000256" key="1">
    <source>
        <dbReference type="SAM" id="MobiDB-lite"/>
    </source>
</evidence>
<organism evidence="3 4">
    <name type="scientific">Diversispora epigaea</name>
    <dbReference type="NCBI Taxonomy" id="1348612"/>
    <lineage>
        <taxon>Eukaryota</taxon>
        <taxon>Fungi</taxon>
        <taxon>Fungi incertae sedis</taxon>
        <taxon>Mucoromycota</taxon>
        <taxon>Glomeromycotina</taxon>
        <taxon>Glomeromycetes</taxon>
        <taxon>Diversisporales</taxon>
        <taxon>Diversisporaceae</taxon>
        <taxon>Diversispora</taxon>
    </lineage>
</organism>
<evidence type="ECO:0000313" key="3">
    <source>
        <dbReference type="EMBL" id="RHZ88583.1"/>
    </source>
</evidence>
<dbReference type="OrthoDB" id="10250130at2759"/>
<sequence length="219" mass="25312">MLSAVPPPLKQQRVNHHNHHSRHHHNNSHNKTTTTSSKYENLNHQAMIDGIPVTYILEKLHQLGTRYFGDKSTAFAELHVVGINKPFWVHEEYLVLQSLFFREVFENVSNGDCITITVPSPDTFEPLLEFLYSGDADKWYDTLTVDNYYDVWQNLEYLGLGPAAQAVCLAFYQHEIQENNNNYNNNKDNDEDDDDYEDDEGDNDEAEGDDDEEDDGDEK</sequence>
<reference evidence="3 4" key="1">
    <citation type="submission" date="2018-08" db="EMBL/GenBank/DDBJ databases">
        <title>Genome and evolution of the arbuscular mycorrhizal fungus Diversispora epigaea (formerly Glomus versiforme) and its bacterial endosymbionts.</title>
        <authorList>
            <person name="Sun X."/>
            <person name="Fei Z."/>
            <person name="Harrison M."/>
        </authorList>
    </citation>
    <scope>NUCLEOTIDE SEQUENCE [LARGE SCALE GENOMIC DNA]</scope>
    <source>
        <strain evidence="3 4">IT104</strain>
    </source>
</reference>
<feature type="region of interest" description="Disordered" evidence="1">
    <location>
        <begin position="179"/>
        <end position="219"/>
    </location>
</feature>
<dbReference type="PROSITE" id="PS50097">
    <property type="entry name" value="BTB"/>
    <property type="match status" value="1"/>
</dbReference>
<accession>A0A397JUN3</accession>